<keyword evidence="3" id="KW-1185">Reference proteome</keyword>
<keyword evidence="1" id="KW-1133">Transmembrane helix</keyword>
<reference evidence="2 3" key="1">
    <citation type="submission" date="2012-09" db="EMBL/GenBank/DDBJ databases">
        <title>Genome Sequence of Bacillus sp. DW5-4.</title>
        <authorList>
            <person name="Lai Q."/>
            <person name="Liu Y."/>
            <person name="Shao Z."/>
        </authorList>
    </citation>
    <scope>NUCLEOTIDE SEQUENCE [LARGE SCALE GENOMIC DNA]</scope>
    <source>
        <strain evidence="2 3">DW5-4</strain>
    </source>
</reference>
<keyword evidence="1" id="KW-0472">Membrane</keyword>
<dbReference type="AlphaFoldDB" id="A0A081LG28"/>
<protein>
    <submittedName>
        <fullName evidence="2">Uncharacterized protein</fullName>
    </submittedName>
</protein>
<gene>
    <name evidence="2" type="ORF">BA70_01030</name>
</gene>
<proteinExistence type="predicted"/>
<evidence type="ECO:0000313" key="2">
    <source>
        <dbReference type="EMBL" id="KEP28204.1"/>
    </source>
</evidence>
<organism evidence="2 3">
    <name type="scientific">Bacillus zhangzhouensis</name>
    <dbReference type="NCBI Taxonomy" id="1178540"/>
    <lineage>
        <taxon>Bacteria</taxon>
        <taxon>Bacillati</taxon>
        <taxon>Bacillota</taxon>
        <taxon>Bacilli</taxon>
        <taxon>Bacillales</taxon>
        <taxon>Bacillaceae</taxon>
        <taxon>Bacillus</taxon>
    </lineage>
</organism>
<sequence>MNTLTEDNLETSTDIVNINKEIERIRSLLEKKTDKKLEVVRLYLLMHHEVSISIASVVVLANFLRTRKVNTDLLS</sequence>
<dbReference type="Proteomes" id="UP000028091">
    <property type="component" value="Unassembled WGS sequence"/>
</dbReference>
<name>A0A081LG28_9BACI</name>
<evidence type="ECO:0000313" key="3">
    <source>
        <dbReference type="Proteomes" id="UP000028091"/>
    </source>
</evidence>
<accession>A0A081LG28</accession>
<dbReference type="OrthoDB" id="295835at186817"/>
<evidence type="ECO:0000256" key="1">
    <source>
        <dbReference type="SAM" id="Phobius"/>
    </source>
</evidence>
<dbReference type="RefSeq" id="WP_034316980.1">
    <property type="nucleotide sequence ID" value="NZ_JOTP01000001.1"/>
</dbReference>
<keyword evidence="1" id="KW-0812">Transmembrane</keyword>
<dbReference type="EMBL" id="JOTP01000001">
    <property type="protein sequence ID" value="KEP28204.1"/>
    <property type="molecule type" value="Genomic_DNA"/>
</dbReference>
<feature type="transmembrane region" description="Helical" evidence="1">
    <location>
        <begin position="42"/>
        <end position="64"/>
    </location>
</feature>
<comment type="caution">
    <text evidence="2">The sequence shown here is derived from an EMBL/GenBank/DDBJ whole genome shotgun (WGS) entry which is preliminary data.</text>
</comment>